<name>A0AAW1U446_9CUCU</name>
<reference evidence="3 4" key="1">
    <citation type="submission" date="2023-03" db="EMBL/GenBank/DDBJ databases">
        <title>Genome insight into feeding habits of ladybird beetles.</title>
        <authorList>
            <person name="Li H.-S."/>
            <person name="Huang Y.-H."/>
            <person name="Pang H."/>
        </authorList>
    </citation>
    <scope>NUCLEOTIDE SEQUENCE [LARGE SCALE GENOMIC DNA]</scope>
    <source>
        <strain evidence="3">SYSU_2023b</strain>
        <tissue evidence="3">Whole body</tissue>
    </source>
</reference>
<gene>
    <name evidence="3" type="ORF">WA026_005488</name>
</gene>
<keyword evidence="4" id="KW-1185">Reference proteome</keyword>
<feature type="region of interest" description="Disordered" evidence="2">
    <location>
        <begin position="923"/>
        <end position="953"/>
    </location>
</feature>
<proteinExistence type="predicted"/>
<sequence>MKDDAKVRNRKKENGVNEFGSNTLLSEIQRRHKDVHSDRFFQHLFLGDEVQPPSVVRRNCWVYEKPFGTSKDPPTQRNARAMKMYLNHTKPVTDSKFRNNDMRTRSVSPKSLTFEKKFDSTDSMDRIGRSISLPPKLIHFSETSRPVSPVIVRRNTENRMSPAPPIIARSPSQRKIDSLKQTQHVYFKRGECTSPSILSSVHKENSEIIKYPKEVLNGVSSFTTRCAKFKDLNEFYSTLEKLGELERMANNAESKIRKKSEGEIVDYDRWKEVHQKERAEKEIDYLCEKLKKKEEDEGFLFRPKGVVNSKWKCELDRGLRIREKSVDNIKKDLEKLKIHDPTHMEKFYQAKDTYKPLWRGSSVLNLASHMVARRSQSEGRVPEGYQKFSSSDKLLTKGIGSRIWSSLSVDQVNILKEQLTEIYDQNSSKQKKVPEFNIYVPSECRSTPSHLTVRRNSDVTKPPCVYKNSTEIPSNILSETEKKRISQSLGNEVMSRIIKTPPPSRLVSPDCSIKNVSHIGSKNTKSHAIGKSASDGQLLKPSNIEIGKEIKKIKHQIPKRHEIIVASGSDSGKEGRIKSSESGSTDESTKTVIFVEKKEDIRKKVDYFEKASEKGEYIPIVHKPADEDLDDEEKYSPGTVNSSISNSCQDFKELFGENELARLTTRPLSASRKSTYTSPSLQLRTTNISPCKLSISDGASCDSLYRSRSLSPFLDEPQNAIKSGEVRRLKDKFEYVRSYYSNGLSLKPRRCFSDSNLYKQSAYLPALTHVDVDSLRRKYEYPVHAGRGRSRVRRGGVVSPVFLRAEDRFMPHINIISKIASLCSKKFDKTQSPSDEQLGEILNLKSGDVEKLKELFDKRSDISLLGKMFTSSPDIKELRDIAPYLTGSWTAHRFPRTTENTIPLISPGESVASMDTSLVRKAPTKATSLQGQSKSSILKTHQRTRSAEIPSRKATELSNELKFDSNPEEVRYRTHWTSVHTKPSVTFKGVVLFWECTS</sequence>
<accession>A0AAW1U446</accession>
<evidence type="ECO:0000256" key="2">
    <source>
        <dbReference type="SAM" id="MobiDB-lite"/>
    </source>
</evidence>
<protein>
    <submittedName>
        <fullName evidence="3">Uncharacterized protein</fullName>
    </submittedName>
</protein>
<dbReference type="AlphaFoldDB" id="A0AAW1U446"/>
<organism evidence="3 4">
    <name type="scientific">Henosepilachna vigintioctopunctata</name>
    <dbReference type="NCBI Taxonomy" id="420089"/>
    <lineage>
        <taxon>Eukaryota</taxon>
        <taxon>Metazoa</taxon>
        <taxon>Ecdysozoa</taxon>
        <taxon>Arthropoda</taxon>
        <taxon>Hexapoda</taxon>
        <taxon>Insecta</taxon>
        <taxon>Pterygota</taxon>
        <taxon>Neoptera</taxon>
        <taxon>Endopterygota</taxon>
        <taxon>Coleoptera</taxon>
        <taxon>Polyphaga</taxon>
        <taxon>Cucujiformia</taxon>
        <taxon>Coccinelloidea</taxon>
        <taxon>Coccinellidae</taxon>
        <taxon>Epilachninae</taxon>
        <taxon>Epilachnini</taxon>
        <taxon>Henosepilachna</taxon>
    </lineage>
</organism>
<dbReference type="EMBL" id="JARQZJ010000032">
    <property type="protein sequence ID" value="KAK9874666.1"/>
    <property type="molecule type" value="Genomic_DNA"/>
</dbReference>
<evidence type="ECO:0000313" key="4">
    <source>
        <dbReference type="Proteomes" id="UP001431783"/>
    </source>
</evidence>
<keyword evidence="1" id="KW-0175">Coiled coil</keyword>
<dbReference type="Proteomes" id="UP001431783">
    <property type="component" value="Unassembled WGS sequence"/>
</dbReference>
<feature type="region of interest" description="Disordered" evidence="2">
    <location>
        <begin position="568"/>
        <end position="587"/>
    </location>
</feature>
<feature type="compositionally biased region" description="Polar residues" evidence="2">
    <location>
        <begin position="925"/>
        <end position="939"/>
    </location>
</feature>
<comment type="caution">
    <text evidence="3">The sequence shown here is derived from an EMBL/GenBank/DDBJ whole genome shotgun (WGS) entry which is preliminary data.</text>
</comment>
<evidence type="ECO:0000256" key="1">
    <source>
        <dbReference type="SAM" id="Coils"/>
    </source>
</evidence>
<feature type="coiled-coil region" evidence="1">
    <location>
        <begin position="242"/>
        <end position="296"/>
    </location>
</feature>
<evidence type="ECO:0000313" key="3">
    <source>
        <dbReference type="EMBL" id="KAK9874666.1"/>
    </source>
</evidence>